<name>B4CU27_9BACT</name>
<comment type="caution">
    <text evidence="4">The sequence shown here is derived from an EMBL/GenBank/DDBJ whole genome shotgun (WGS) entry which is preliminary data.</text>
</comment>
<evidence type="ECO:0000313" key="5">
    <source>
        <dbReference type="Proteomes" id="UP000005824"/>
    </source>
</evidence>
<dbReference type="AlphaFoldDB" id="B4CU27"/>
<dbReference type="SMART" id="SM00228">
    <property type="entry name" value="PDZ"/>
    <property type="match status" value="1"/>
</dbReference>
<dbReference type="SUPFAM" id="SSF50156">
    <property type="entry name" value="PDZ domain-like"/>
    <property type="match status" value="1"/>
</dbReference>
<reference evidence="4 5" key="1">
    <citation type="journal article" date="2011" name="J. Bacteriol.">
        <title>Genome sequence of Chthoniobacter flavus Ellin428, an aerobic heterotrophic soil bacterium.</title>
        <authorList>
            <person name="Kant R."/>
            <person name="van Passel M.W."/>
            <person name="Palva A."/>
            <person name="Lucas S."/>
            <person name="Lapidus A."/>
            <person name="Glavina Del Rio T."/>
            <person name="Dalin E."/>
            <person name="Tice H."/>
            <person name="Bruce D."/>
            <person name="Goodwin L."/>
            <person name="Pitluck S."/>
            <person name="Larimer F.W."/>
            <person name="Land M.L."/>
            <person name="Hauser L."/>
            <person name="Sangwan P."/>
            <person name="de Vos W.M."/>
            <person name="Janssen P.H."/>
            <person name="Smidt H."/>
        </authorList>
    </citation>
    <scope>NUCLEOTIDE SEQUENCE [LARGE SCALE GENOMIC DNA]</scope>
    <source>
        <strain evidence="4 5">Ellin428</strain>
    </source>
</reference>
<proteinExistence type="predicted"/>
<feature type="compositionally biased region" description="Basic and acidic residues" evidence="1">
    <location>
        <begin position="66"/>
        <end position="90"/>
    </location>
</feature>
<dbReference type="InParanoid" id="B4CU27"/>
<evidence type="ECO:0000259" key="3">
    <source>
        <dbReference type="PROSITE" id="PS50106"/>
    </source>
</evidence>
<gene>
    <name evidence="4" type="ORF">CfE428DRAFT_0190</name>
</gene>
<evidence type="ECO:0000313" key="4">
    <source>
        <dbReference type="EMBL" id="EDY22065.1"/>
    </source>
</evidence>
<feature type="domain" description="PDZ" evidence="3">
    <location>
        <begin position="130"/>
        <end position="189"/>
    </location>
</feature>
<dbReference type="RefSeq" id="WP_006977517.1">
    <property type="nucleotide sequence ID" value="NZ_ABVL01000001.1"/>
</dbReference>
<protein>
    <submittedName>
        <fullName evidence="4">PDZ/DHR/GLGF domain protein</fullName>
    </submittedName>
</protein>
<feature type="chain" id="PRO_5002802660" evidence="2">
    <location>
        <begin position="23"/>
        <end position="379"/>
    </location>
</feature>
<feature type="region of interest" description="Disordered" evidence="1">
    <location>
        <begin position="22"/>
        <end position="100"/>
    </location>
</feature>
<feature type="region of interest" description="Disordered" evidence="1">
    <location>
        <begin position="247"/>
        <end position="267"/>
    </location>
</feature>
<dbReference type="STRING" id="497964.CfE428DRAFT_0190"/>
<dbReference type="EMBL" id="ABVL01000001">
    <property type="protein sequence ID" value="EDY22065.1"/>
    <property type="molecule type" value="Genomic_DNA"/>
</dbReference>
<dbReference type="InterPro" id="IPR036034">
    <property type="entry name" value="PDZ_sf"/>
</dbReference>
<feature type="compositionally biased region" description="Pro residues" evidence="1">
    <location>
        <begin position="28"/>
        <end position="53"/>
    </location>
</feature>
<dbReference type="Gene3D" id="2.30.42.10">
    <property type="match status" value="1"/>
</dbReference>
<evidence type="ECO:0000256" key="2">
    <source>
        <dbReference type="SAM" id="SignalP"/>
    </source>
</evidence>
<dbReference type="eggNOG" id="COG0265">
    <property type="taxonomic scope" value="Bacteria"/>
</dbReference>
<sequence precursor="true">MKTFHSLFLAAALIFGASLSVAQDAQKPSPPAPPPPAPDTAQPPLPPGAPNPPNDSNATPPGGPGHEGRHHEHRDGSSRPSEDGRPEGWHRPGWPMPMPMPTKPTPYIGVITAPPTAALSSQLSLPDGFGLVVSDVLPDSPAAKAGVQRYDVLTKFNDQQLVDSGQFSTLVRALKKGDAASVTLIRKAQEQKVSVTIDERMLPERRSFPFPGGDMRHMHGELDKPGGPAQEWSHSYGDRVRMYQKSWQGNQGDGTGGPSADGAPPIPPEDILREVRPGGVAKIRLLRPDGAVTYNMANARLVMKDDTGEVELTTKDGKRSLVAKNAQGETLFDGPIDTEEQRKTLPEDVRKKLEMIEVQRRLAEAPQSPVDSALLPDVQ</sequence>
<dbReference type="InterPro" id="IPR001478">
    <property type="entry name" value="PDZ"/>
</dbReference>
<feature type="signal peptide" evidence="2">
    <location>
        <begin position="1"/>
        <end position="22"/>
    </location>
</feature>
<organism evidence="4 5">
    <name type="scientific">Chthoniobacter flavus Ellin428</name>
    <dbReference type="NCBI Taxonomy" id="497964"/>
    <lineage>
        <taxon>Bacteria</taxon>
        <taxon>Pseudomonadati</taxon>
        <taxon>Verrucomicrobiota</taxon>
        <taxon>Spartobacteria</taxon>
        <taxon>Chthoniobacterales</taxon>
        <taxon>Chthoniobacteraceae</taxon>
        <taxon>Chthoniobacter</taxon>
    </lineage>
</organism>
<dbReference type="Proteomes" id="UP000005824">
    <property type="component" value="Unassembled WGS sequence"/>
</dbReference>
<keyword evidence="2" id="KW-0732">Signal</keyword>
<keyword evidence="5" id="KW-1185">Reference proteome</keyword>
<accession>B4CU27</accession>
<dbReference type="PROSITE" id="PS50106">
    <property type="entry name" value="PDZ"/>
    <property type="match status" value="1"/>
</dbReference>
<evidence type="ECO:0000256" key="1">
    <source>
        <dbReference type="SAM" id="MobiDB-lite"/>
    </source>
</evidence>
<dbReference type="Pfam" id="PF13180">
    <property type="entry name" value="PDZ_2"/>
    <property type="match status" value="1"/>
</dbReference>